<dbReference type="RefSeq" id="WP_170204730.1">
    <property type="nucleotide sequence ID" value="NZ_CP051685.1"/>
</dbReference>
<dbReference type="KEGG" id="mfy:HH212_23675"/>
<feature type="transmembrane region" description="Helical" evidence="2">
    <location>
        <begin position="20"/>
        <end position="41"/>
    </location>
</feature>
<proteinExistence type="predicted"/>
<reference evidence="3 4" key="1">
    <citation type="submission" date="2020-04" db="EMBL/GenBank/DDBJ databases">
        <title>Genome sequencing of novel species.</title>
        <authorList>
            <person name="Heo J."/>
            <person name="Kim S.-J."/>
            <person name="Kim J.-S."/>
            <person name="Hong S.-B."/>
            <person name="Kwon S.-W."/>
        </authorList>
    </citation>
    <scope>NUCLEOTIDE SEQUENCE [LARGE SCALE GENOMIC DNA]</scope>
    <source>
        <strain evidence="3 4">GN2-R2</strain>
    </source>
</reference>
<dbReference type="AlphaFoldDB" id="A0A7Z2W036"/>
<evidence type="ECO:0000313" key="4">
    <source>
        <dbReference type="Proteomes" id="UP000502415"/>
    </source>
</evidence>
<keyword evidence="4" id="KW-1185">Reference proteome</keyword>
<accession>A0A7Z2W036</accession>
<organism evidence="3 4">
    <name type="scientific">Massilia forsythiae</name>
    <dbReference type="NCBI Taxonomy" id="2728020"/>
    <lineage>
        <taxon>Bacteria</taxon>
        <taxon>Pseudomonadati</taxon>
        <taxon>Pseudomonadota</taxon>
        <taxon>Betaproteobacteria</taxon>
        <taxon>Burkholderiales</taxon>
        <taxon>Oxalobacteraceae</taxon>
        <taxon>Telluria group</taxon>
        <taxon>Massilia</taxon>
    </lineage>
</organism>
<keyword evidence="2" id="KW-0812">Transmembrane</keyword>
<dbReference type="EMBL" id="CP051685">
    <property type="protein sequence ID" value="QJE02648.1"/>
    <property type="molecule type" value="Genomic_DNA"/>
</dbReference>
<dbReference type="Proteomes" id="UP000502415">
    <property type="component" value="Chromosome"/>
</dbReference>
<evidence type="ECO:0000256" key="2">
    <source>
        <dbReference type="SAM" id="Phobius"/>
    </source>
</evidence>
<protein>
    <submittedName>
        <fullName evidence="3">PilN domain-containing protein</fullName>
    </submittedName>
</protein>
<sequence length="228" mass="23941">MSQQINLFNDQFEHKKQLFTANTMAAGAGVLVLGLAAMGVFGKMRVDALQRDADAGAARLEQTRKRLADATTAFPARRKDPQLAVEAQQAEVRLATLRHVSGIIAHGELGNTQGYAEYFRALARQRVEGLWLTGVSVGAAGQDIGVRGRALDAALVPGFLARLRNETVMQGKPVGNLQIAEAAPVKVAGKDGKETDAPAPYVEFSLQSAGPARPGAPGAGAFQSGGQP</sequence>
<name>A0A7Z2W036_9BURK</name>
<feature type="compositionally biased region" description="Low complexity" evidence="1">
    <location>
        <begin position="209"/>
        <end position="221"/>
    </location>
</feature>
<feature type="region of interest" description="Disordered" evidence="1">
    <location>
        <begin position="205"/>
        <end position="228"/>
    </location>
</feature>
<keyword evidence="2" id="KW-0472">Membrane</keyword>
<evidence type="ECO:0000313" key="3">
    <source>
        <dbReference type="EMBL" id="QJE02648.1"/>
    </source>
</evidence>
<gene>
    <name evidence="3" type="ORF">HH212_23675</name>
</gene>
<evidence type="ECO:0000256" key="1">
    <source>
        <dbReference type="SAM" id="MobiDB-lite"/>
    </source>
</evidence>
<keyword evidence="2" id="KW-1133">Transmembrane helix</keyword>